<gene>
    <name evidence="2" type="ORF">E3N88_02413</name>
</gene>
<dbReference type="AlphaFoldDB" id="A0A5N6Q670"/>
<reference evidence="2 3" key="1">
    <citation type="submission" date="2019-05" db="EMBL/GenBank/DDBJ databases">
        <title>Mikania micrantha, genome provides insights into the molecular mechanism of rapid growth.</title>
        <authorList>
            <person name="Liu B."/>
        </authorList>
    </citation>
    <scope>NUCLEOTIDE SEQUENCE [LARGE SCALE GENOMIC DNA]</scope>
    <source>
        <strain evidence="2">NLD-2019</strain>
        <tissue evidence="2">Leaf</tissue>
    </source>
</reference>
<name>A0A5N6Q670_9ASTR</name>
<dbReference type="EMBL" id="SZYD01000001">
    <property type="protein sequence ID" value="KAD7479277.1"/>
    <property type="molecule type" value="Genomic_DNA"/>
</dbReference>
<comment type="caution">
    <text evidence="2">The sequence shown here is derived from an EMBL/GenBank/DDBJ whole genome shotgun (WGS) entry which is preliminary data.</text>
</comment>
<evidence type="ECO:0000313" key="2">
    <source>
        <dbReference type="EMBL" id="KAD7479277.1"/>
    </source>
</evidence>
<dbReference type="Proteomes" id="UP000326396">
    <property type="component" value="Linkage Group LG1"/>
</dbReference>
<evidence type="ECO:0000313" key="3">
    <source>
        <dbReference type="Proteomes" id="UP000326396"/>
    </source>
</evidence>
<accession>A0A5N6Q670</accession>
<feature type="region of interest" description="Disordered" evidence="1">
    <location>
        <begin position="42"/>
        <end position="61"/>
    </location>
</feature>
<protein>
    <submittedName>
        <fullName evidence="2">Uncharacterized protein</fullName>
    </submittedName>
</protein>
<keyword evidence="3" id="KW-1185">Reference proteome</keyword>
<proteinExistence type="predicted"/>
<sequence length="176" mass="20088">MDLTKHSSPIKNPQTVQLVPHTELDQQAVRVTPVDQWDGIAYRREGQRSSQRTAKKSGIQIPPHSFAYHHGFLIGLRASKSPEMISTGPLKLLVGENVWPQGRSGEFQAPRWTLGFNLQVLELQDSLQWWKEAILSIDTRRVPRSTGKKILRNPLIFFHVQVMMENSSYGVLPYFS</sequence>
<evidence type="ECO:0000256" key="1">
    <source>
        <dbReference type="SAM" id="MobiDB-lite"/>
    </source>
</evidence>
<organism evidence="2 3">
    <name type="scientific">Mikania micrantha</name>
    <name type="common">bitter vine</name>
    <dbReference type="NCBI Taxonomy" id="192012"/>
    <lineage>
        <taxon>Eukaryota</taxon>
        <taxon>Viridiplantae</taxon>
        <taxon>Streptophyta</taxon>
        <taxon>Embryophyta</taxon>
        <taxon>Tracheophyta</taxon>
        <taxon>Spermatophyta</taxon>
        <taxon>Magnoliopsida</taxon>
        <taxon>eudicotyledons</taxon>
        <taxon>Gunneridae</taxon>
        <taxon>Pentapetalae</taxon>
        <taxon>asterids</taxon>
        <taxon>campanulids</taxon>
        <taxon>Asterales</taxon>
        <taxon>Asteraceae</taxon>
        <taxon>Asteroideae</taxon>
        <taxon>Heliantheae alliance</taxon>
        <taxon>Eupatorieae</taxon>
        <taxon>Mikania</taxon>
    </lineage>
</organism>